<proteinExistence type="predicted"/>
<evidence type="ECO:0000313" key="2">
    <source>
        <dbReference type="EMBL" id="KIK77722.1"/>
    </source>
</evidence>
<dbReference type="Proteomes" id="UP000054538">
    <property type="component" value="Unassembled WGS sequence"/>
</dbReference>
<evidence type="ECO:0000256" key="1">
    <source>
        <dbReference type="SAM" id="MobiDB-lite"/>
    </source>
</evidence>
<dbReference type="AlphaFoldDB" id="A0A0D0C3H0"/>
<sequence length="66" mass="7270">MADGHTTGDNMDNEFLRTQENTRDMMSATRNLTSTFQHPTQSPDLLCQTIPGKAHSPSGTIRKAAH</sequence>
<accession>A0A0D0C3H0</accession>
<organism evidence="2 3">
    <name type="scientific">Paxillus rubicundulus Ve08.2h10</name>
    <dbReference type="NCBI Taxonomy" id="930991"/>
    <lineage>
        <taxon>Eukaryota</taxon>
        <taxon>Fungi</taxon>
        <taxon>Dikarya</taxon>
        <taxon>Basidiomycota</taxon>
        <taxon>Agaricomycotina</taxon>
        <taxon>Agaricomycetes</taxon>
        <taxon>Agaricomycetidae</taxon>
        <taxon>Boletales</taxon>
        <taxon>Paxilineae</taxon>
        <taxon>Paxillaceae</taxon>
        <taxon>Paxillus</taxon>
    </lineage>
</organism>
<dbReference type="EMBL" id="KN826860">
    <property type="protein sequence ID" value="KIK77722.1"/>
    <property type="molecule type" value="Genomic_DNA"/>
</dbReference>
<reference evidence="2 3" key="1">
    <citation type="submission" date="2014-04" db="EMBL/GenBank/DDBJ databases">
        <authorList>
            <consortium name="DOE Joint Genome Institute"/>
            <person name="Kuo A."/>
            <person name="Kohler A."/>
            <person name="Jargeat P."/>
            <person name="Nagy L.G."/>
            <person name="Floudas D."/>
            <person name="Copeland A."/>
            <person name="Barry K.W."/>
            <person name="Cichocki N."/>
            <person name="Veneault-Fourrey C."/>
            <person name="LaButti K."/>
            <person name="Lindquist E.A."/>
            <person name="Lipzen A."/>
            <person name="Lundell T."/>
            <person name="Morin E."/>
            <person name="Murat C."/>
            <person name="Sun H."/>
            <person name="Tunlid A."/>
            <person name="Henrissat B."/>
            <person name="Grigoriev I.V."/>
            <person name="Hibbett D.S."/>
            <person name="Martin F."/>
            <person name="Nordberg H.P."/>
            <person name="Cantor M.N."/>
            <person name="Hua S.X."/>
        </authorList>
    </citation>
    <scope>NUCLEOTIDE SEQUENCE [LARGE SCALE GENOMIC DNA]</scope>
    <source>
        <strain evidence="2 3">Ve08.2h10</strain>
    </source>
</reference>
<evidence type="ECO:0000313" key="3">
    <source>
        <dbReference type="Proteomes" id="UP000054538"/>
    </source>
</evidence>
<gene>
    <name evidence="2" type="ORF">PAXRUDRAFT_17306</name>
</gene>
<feature type="region of interest" description="Disordered" evidence="1">
    <location>
        <begin position="35"/>
        <end position="66"/>
    </location>
</feature>
<protein>
    <submittedName>
        <fullName evidence="2">Uncharacterized protein</fullName>
    </submittedName>
</protein>
<keyword evidence="3" id="KW-1185">Reference proteome</keyword>
<dbReference type="HOGENOM" id="CLU_2831892_0_0_1"/>
<dbReference type="InParanoid" id="A0A0D0C3H0"/>
<name>A0A0D0C3H0_9AGAM</name>
<reference evidence="3" key="2">
    <citation type="submission" date="2015-01" db="EMBL/GenBank/DDBJ databases">
        <title>Evolutionary Origins and Diversification of the Mycorrhizal Mutualists.</title>
        <authorList>
            <consortium name="DOE Joint Genome Institute"/>
            <consortium name="Mycorrhizal Genomics Consortium"/>
            <person name="Kohler A."/>
            <person name="Kuo A."/>
            <person name="Nagy L.G."/>
            <person name="Floudas D."/>
            <person name="Copeland A."/>
            <person name="Barry K.W."/>
            <person name="Cichocki N."/>
            <person name="Veneault-Fourrey C."/>
            <person name="LaButti K."/>
            <person name="Lindquist E.A."/>
            <person name="Lipzen A."/>
            <person name="Lundell T."/>
            <person name="Morin E."/>
            <person name="Murat C."/>
            <person name="Riley R."/>
            <person name="Ohm R."/>
            <person name="Sun H."/>
            <person name="Tunlid A."/>
            <person name="Henrissat B."/>
            <person name="Grigoriev I.V."/>
            <person name="Hibbett D.S."/>
            <person name="Martin F."/>
        </authorList>
    </citation>
    <scope>NUCLEOTIDE SEQUENCE [LARGE SCALE GENOMIC DNA]</scope>
    <source>
        <strain evidence="3">Ve08.2h10</strain>
    </source>
</reference>